<dbReference type="GeneID" id="82881042"/>
<name>A0A1L7CNR3_CORFL</name>
<evidence type="ECO:0000313" key="2">
    <source>
        <dbReference type="Proteomes" id="UP000185479"/>
    </source>
</evidence>
<dbReference type="InterPro" id="IPR046275">
    <property type="entry name" value="DUF6308"/>
</dbReference>
<dbReference type="RefSeq" id="WP_075730419.1">
    <property type="nucleotide sequence ID" value="NZ_BJNB01000005.1"/>
</dbReference>
<dbReference type="KEGG" id="cfc:CFLV_10130"/>
<protein>
    <submittedName>
        <fullName evidence="1">Uncharacterized protein</fullName>
    </submittedName>
</protein>
<proteinExistence type="predicted"/>
<dbReference type="Pfam" id="PF19827">
    <property type="entry name" value="DUF6308"/>
    <property type="match status" value="1"/>
</dbReference>
<sequence>MPDDEPNAITAEDLFAASTLSIRFEAVAAKRLIFDAEKASKVEGLFRKLPDVSVAEATDADFKKMSALYSFIKSNLGRPNVPNSNRWVSASKLVARKRPRIFPVRDNVVSTYLGINKTRDHRWDWGVYRSIMSDNAVKEALAEFRSSLSCDRVDHDCLDREPALRLLDVALWTHAIKK</sequence>
<accession>A0A1L7CNR3</accession>
<keyword evidence="2" id="KW-1185">Reference proteome</keyword>
<dbReference type="Proteomes" id="UP000185479">
    <property type="component" value="Chromosome"/>
</dbReference>
<dbReference type="OrthoDB" id="5178186at2"/>
<dbReference type="EMBL" id="CP009246">
    <property type="protein sequence ID" value="APT87484.1"/>
    <property type="molecule type" value="Genomic_DNA"/>
</dbReference>
<evidence type="ECO:0000313" key="1">
    <source>
        <dbReference type="EMBL" id="APT87484.1"/>
    </source>
</evidence>
<gene>
    <name evidence="1" type="ORF">CFLV_10130</name>
</gene>
<reference evidence="1 2" key="1">
    <citation type="submission" date="2014-08" db="EMBL/GenBank/DDBJ databases">
        <title>Complete genome sequence of Corynebacterium flavescens OJ8(T)(=DSM 20296(T)), isolated from cheese.</title>
        <authorList>
            <person name="Ruckert C."/>
            <person name="Albersmeier A."/>
            <person name="Winkler A."/>
            <person name="Kalinowski J."/>
        </authorList>
    </citation>
    <scope>NUCLEOTIDE SEQUENCE [LARGE SCALE GENOMIC DNA]</scope>
    <source>
        <strain evidence="1 2">OJ8</strain>
    </source>
</reference>
<dbReference type="AlphaFoldDB" id="A0A1L7CNR3"/>
<organism evidence="1 2">
    <name type="scientific">Corynebacterium flavescens</name>
    <dbReference type="NCBI Taxonomy" id="28028"/>
    <lineage>
        <taxon>Bacteria</taxon>
        <taxon>Bacillati</taxon>
        <taxon>Actinomycetota</taxon>
        <taxon>Actinomycetes</taxon>
        <taxon>Mycobacteriales</taxon>
        <taxon>Corynebacteriaceae</taxon>
        <taxon>Corynebacterium</taxon>
    </lineage>
</organism>